<evidence type="ECO:0000313" key="2">
    <source>
        <dbReference type="Proteomes" id="UP000499080"/>
    </source>
</evidence>
<dbReference type="EMBL" id="BGPR01011722">
    <property type="protein sequence ID" value="GBN52644.1"/>
    <property type="molecule type" value="Genomic_DNA"/>
</dbReference>
<reference evidence="1 2" key="1">
    <citation type="journal article" date="2019" name="Sci. Rep.">
        <title>Orb-weaving spider Araneus ventricosus genome elucidates the spidroin gene catalogue.</title>
        <authorList>
            <person name="Kono N."/>
            <person name="Nakamura H."/>
            <person name="Ohtoshi R."/>
            <person name="Moran D.A.P."/>
            <person name="Shinohara A."/>
            <person name="Yoshida Y."/>
            <person name="Fujiwara M."/>
            <person name="Mori M."/>
            <person name="Tomita M."/>
            <person name="Arakawa K."/>
        </authorList>
    </citation>
    <scope>NUCLEOTIDE SEQUENCE [LARGE SCALE GENOMIC DNA]</scope>
</reference>
<dbReference type="Proteomes" id="UP000499080">
    <property type="component" value="Unassembled WGS sequence"/>
</dbReference>
<name>A0A4Y2PMW8_ARAVE</name>
<dbReference type="AlphaFoldDB" id="A0A4Y2PMW8"/>
<sequence length="47" mass="5089">VLSRCEGGPAVKRSGVVGAHWKSPKEMTGLQDLRRILADVCPSRTLL</sequence>
<comment type="caution">
    <text evidence="1">The sequence shown here is derived from an EMBL/GenBank/DDBJ whole genome shotgun (WGS) entry which is preliminary data.</text>
</comment>
<evidence type="ECO:0000313" key="1">
    <source>
        <dbReference type="EMBL" id="GBN52644.1"/>
    </source>
</evidence>
<protein>
    <submittedName>
        <fullName evidence="1">Uncharacterized protein</fullName>
    </submittedName>
</protein>
<feature type="non-terminal residue" evidence="1">
    <location>
        <position position="1"/>
    </location>
</feature>
<keyword evidence="2" id="KW-1185">Reference proteome</keyword>
<gene>
    <name evidence="1" type="ORF">AVEN_40254_1</name>
</gene>
<organism evidence="1 2">
    <name type="scientific">Araneus ventricosus</name>
    <name type="common">Orbweaver spider</name>
    <name type="synonym">Epeira ventricosa</name>
    <dbReference type="NCBI Taxonomy" id="182803"/>
    <lineage>
        <taxon>Eukaryota</taxon>
        <taxon>Metazoa</taxon>
        <taxon>Ecdysozoa</taxon>
        <taxon>Arthropoda</taxon>
        <taxon>Chelicerata</taxon>
        <taxon>Arachnida</taxon>
        <taxon>Araneae</taxon>
        <taxon>Araneomorphae</taxon>
        <taxon>Entelegynae</taxon>
        <taxon>Araneoidea</taxon>
        <taxon>Araneidae</taxon>
        <taxon>Araneus</taxon>
    </lineage>
</organism>
<accession>A0A4Y2PMW8</accession>
<proteinExistence type="predicted"/>